<dbReference type="Gene3D" id="3.40.190.10">
    <property type="entry name" value="Periplasmic binding protein-like II"/>
    <property type="match status" value="2"/>
</dbReference>
<protein>
    <submittedName>
        <fullName evidence="2">TRAP transporter solute receptor, TAXI family</fullName>
    </submittedName>
</protein>
<feature type="transmembrane region" description="Helical" evidence="1">
    <location>
        <begin position="7"/>
        <end position="25"/>
    </location>
</feature>
<keyword evidence="2" id="KW-0675">Receptor</keyword>
<gene>
    <name evidence="2" type="ORF">HELGO_WM42945</name>
</gene>
<keyword evidence="1" id="KW-1133">Transmembrane helix</keyword>
<keyword evidence="1" id="KW-0472">Membrane</keyword>
<accession>A0A6S6T3U1</accession>
<reference evidence="2" key="1">
    <citation type="submission" date="2020-01" db="EMBL/GenBank/DDBJ databases">
        <authorList>
            <person name="Meier V. D."/>
            <person name="Meier V D."/>
        </authorList>
    </citation>
    <scope>NUCLEOTIDE SEQUENCE</scope>
    <source>
        <strain evidence="2">HLG_WM_MAG_03</strain>
    </source>
</reference>
<evidence type="ECO:0000313" key="2">
    <source>
        <dbReference type="EMBL" id="CAA6813413.1"/>
    </source>
</evidence>
<dbReference type="PANTHER" id="PTHR42941">
    <property type="entry name" value="SLL1037 PROTEIN"/>
    <property type="match status" value="1"/>
</dbReference>
<dbReference type="Pfam" id="PF16868">
    <property type="entry name" value="NMT1_3"/>
    <property type="match status" value="1"/>
</dbReference>
<proteinExistence type="predicted"/>
<evidence type="ECO:0000256" key="1">
    <source>
        <dbReference type="SAM" id="Phobius"/>
    </source>
</evidence>
<dbReference type="SUPFAM" id="SSF53850">
    <property type="entry name" value="Periplasmic binding protein-like II"/>
    <property type="match status" value="1"/>
</dbReference>
<dbReference type="PANTHER" id="PTHR42941:SF1">
    <property type="entry name" value="SLL1037 PROTEIN"/>
    <property type="match status" value="1"/>
</dbReference>
<dbReference type="EMBL" id="CACVAR010000228">
    <property type="protein sequence ID" value="CAA6813413.1"/>
    <property type="molecule type" value="Genomic_DNA"/>
</dbReference>
<dbReference type="InterPro" id="IPR011852">
    <property type="entry name" value="TRAP_TAXI"/>
</dbReference>
<keyword evidence="1" id="KW-0812">Transmembrane</keyword>
<feature type="transmembrane region" description="Helical" evidence="1">
    <location>
        <begin position="325"/>
        <end position="345"/>
    </location>
</feature>
<sequence>MNDFFKIWLPLILLIILSFFLTYLFSTHKAKNEITIATGRENGAYYNYALQYQKLLEKERVKLNIVTTAGSIEALQLLKDKKVDLAFLQGGTIDQKSKEGLHSLASIYYEPVWIFYKGETLSYLNELKNKQISIGEKGSGVHPIALELLELNGIKRKGSNIHTLSTKESIQKLKNNEIDLFFSISSANSLTIKNLLSDTSIKLMHLKRAKAYRQNLLYYKVLTLSEGGINLKENIPSQNTQLLAKTAFLAANGDIPERLERLLLRKAKEIHSKQGVFEETNEFPNQENLEIPIGKDAKRYLEHGDSFLEKIFPYHIAQQIDRFKLLIIPILTLLIPFAKGALPLFKWTIRRKIYKWYKKVAMLDKGICTLSRKELMENKESLEQLLIQVKEETDVPLSYMNEYYNLMLHIDMIISQIQKRIEKL</sequence>
<name>A0A6S6T3U1_9BACT</name>
<organism evidence="2">
    <name type="scientific">uncultured Sulfurovum sp</name>
    <dbReference type="NCBI Taxonomy" id="269237"/>
    <lineage>
        <taxon>Bacteria</taxon>
        <taxon>Pseudomonadati</taxon>
        <taxon>Campylobacterota</taxon>
        <taxon>Epsilonproteobacteria</taxon>
        <taxon>Campylobacterales</taxon>
        <taxon>Sulfurovaceae</taxon>
        <taxon>Sulfurovum</taxon>
        <taxon>environmental samples</taxon>
    </lineage>
</organism>
<dbReference type="AlphaFoldDB" id="A0A6S6T3U1"/>